<evidence type="ECO:0000256" key="4">
    <source>
        <dbReference type="SAM" id="MobiDB-lite"/>
    </source>
</evidence>
<keyword evidence="2" id="KW-0689">Ribosomal protein</keyword>
<sequence length="217" mass="24626">MPKSPPHENSKNCKQHFNAPSHIRKKITSSSLSKELRQKYNVQSTPIRKDDDTTMARRLAQWSKCTGRNMSSTLNECSKKRLMAQLSMWASTPARFSQYTYHHHLQQAGLSAVTKVHTGVAHLKGQERWRTGSYDSHTRRVGLECQLPRPLVPQTHKFPGRGGGGERPAQIRGTIASPKPPHRRTARDTPRSPRSGGRRPEARRRSRERALRSGNKV</sequence>
<dbReference type="NCBIfam" id="TIGR01080">
    <property type="entry name" value="rplX_A_E"/>
    <property type="match status" value="1"/>
</dbReference>
<proteinExistence type="inferred from homology"/>
<evidence type="ECO:0000313" key="5">
    <source>
        <dbReference type="EMBL" id="OBS80950.1"/>
    </source>
</evidence>
<dbReference type="AlphaFoldDB" id="A0A1A6HSH9"/>
<dbReference type="SUPFAM" id="SSF50104">
    <property type="entry name" value="Translation proteins SH3-like domain"/>
    <property type="match status" value="1"/>
</dbReference>
<organism evidence="5 6">
    <name type="scientific">Neotoma lepida</name>
    <name type="common">Desert woodrat</name>
    <dbReference type="NCBI Taxonomy" id="56216"/>
    <lineage>
        <taxon>Eukaryota</taxon>
        <taxon>Metazoa</taxon>
        <taxon>Chordata</taxon>
        <taxon>Craniata</taxon>
        <taxon>Vertebrata</taxon>
        <taxon>Euteleostomi</taxon>
        <taxon>Mammalia</taxon>
        <taxon>Eutheria</taxon>
        <taxon>Euarchontoglires</taxon>
        <taxon>Glires</taxon>
        <taxon>Rodentia</taxon>
        <taxon>Myomorpha</taxon>
        <taxon>Muroidea</taxon>
        <taxon>Cricetidae</taxon>
        <taxon>Neotominae</taxon>
        <taxon>Neotoma</taxon>
    </lineage>
</organism>
<feature type="region of interest" description="Disordered" evidence="4">
    <location>
        <begin position="1"/>
        <end position="38"/>
    </location>
</feature>
<dbReference type="InterPro" id="IPR014722">
    <property type="entry name" value="Rib_uL2_dom2"/>
</dbReference>
<evidence type="ECO:0000256" key="2">
    <source>
        <dbReference type="ARBA" id="ARBA00022980"/>
    </source>
</evidence>
<dbReference type="Pfam" id="PF16906">
    <property type="entry name" value="Ribosomal_L26"/>
    <property type="match status" value="1"/>
</dbReference>
<evidence type="ECO:0000256" key="1">
    <source>
        <dbReference type="ARBA" id="ARBA00010618"/>
    </source>
</evidence>
<keyword evidence="6" id="KW-1185">Reference proteome</keyword>
<evidence type="ECO:0000256" key="3">
    <source>
        <dbReference type="ARBA" id="ARBA00023274"/>
    </source>
</evidence>
<dbReference type="Gene3D" id="2.30.30.30">
    <property type="match status" value="1"/>
</dbReference>
<gene>
    <name evidence="5" type="ORF">A6R68_20846</name>
</gene>
<evidence type="ECO:0000313" key="6">
    <source>
        <dbReference type="Proteomes" id="UP000092124"/>
    </source>
</evidence>
<evidence type="ECO:0008006" key="7">
    <source>
        <dbReference type="Google" id="ProtNLM"/>
    </source>
</evidence>
<reference evidence="5 6" key="1">
    <citation type="submission" date="2016-06" db="EMBL/GenBank/DDBJ databases">
        <title>The Draft Genome Sequence and Annotation of the Desert Woodrat Neotoma lepida.</title>
        <authorList>
            <person name="Campbell M."/>
            <person name="Oakeson K.F."/>
            <person name="Yandell M."/>
            <person name="Halpert J.R."/>
            <person name="Dearing D."/>
        </authorList>
    </citation>
    <scope>NUCLEOTIDE SEQUENCE [LARGE SCALE GENOMIC DNA]</scope>
    <source>
        <strain evidence="5">417</strain>
        <tissue evidence="5">Liver</tissue>
    </source>
</reference>
<dbReference type="InterPro" id="IPR008991">
    <property type="entry name" value="Translation_prot_SH3-like_sf"/>
</dbReference>
<protein>
    <recommendedName>
        <fullName evidence="7">60S ribosomal protein L26</fullName>
    </recommendedName>
</protein>
<keyword evidence="3" id="KW-0687">Ribonucleoprotein</keyword>
<dbReference type="OrthoDB" id="1688503at2759"/>
<feature type="region of interest" description="Disordered" evidence="4">
    <location>
        <begin position="151"/>
        <end position="217"/>
    </location>
</feature>
<dbReference type="EMBL" id="LZPO01017301">
    <property type="protein sequence ID" value="OBS80950.1"/>
    <property type="molecule type" value="Genomic_DNA"/>
</dbReference>
<dbReference type="InterPro" id="IPR005756">
    <property type="entry name" value="Ribosomal_uL24_euk/arc"/>
</dbReference>
<dbReference type="PANTHER" id="PTHR11143">
    <property type="entry name" value="60S RIBOSOMAL PROTEIN L26 FAMILY MEMBER"/>
    <property type="match status" value="1"/>
</dbReference>
<feature type="compositionally biased region" description="Basic and acidic residues" evidence="4">
    <location>
        <begin position="1"/>
        <end position="11"/>
    </location>
</feature>
<dbReference type="Proteomes" id="UP000092124">
    <property type="component" value="Unassembled WGS sequence"/>
</dbReference>
<name>A0A1A6HSH9_NEOLE</name>
<comment type="similarity">
    <text evidence="1">Belongs to the universal ribosomal protein uL24 family.</text>
</comment>
<dbReference type="GO" id="GO:0006412">
    <property type="term" value="P:translation"/>
    <property type="evidence" value="ECO:0007669"/>
    <property type="project" value="InterPro"/>
</dbReference>
<accession>A0A1A6HSH9</accession>
<dbReference type="STRING" id="56216.A0A1A6HSH9"/>
<dbReference type="GO" id="GO:0003735">
    <property type="term" value="F:structural constituent of ribosome"/>
    <property type="evidence" value="ECO:0007669"/>
    <property type="project" value="InterPro"/>
</dbReference>
<comment type="caution">
    <text evidence="5">The sequence shown here is derived from an EMBL/GenBank/DDBJ whole genome shotgun (WGS) entry which is preliminary data.</text>
</comment>
<dbReference type="GO" id="GO:0015934">
    <property type="term" value="C:large ribosomal subunit"/>
    <property type="evidence" value="ECO:0007669"/>
    <property type="project" value="InterPro"/>
</dbReference>